<dbReference type="GO" id="GO:0031177">
    <property type="term" value="F:phosphopantetheine binding"/>
    <property type="evidence" value="ECO:0007669"/>
    <property type="project" value="InterPro"/>
</dbReference>
<evidence type="ECO:0000256" key="1">
    <source>
        <dbReference type="ARBA" id="ARBA00001957"/>
    </source>
</evidence>
<dbReference type="FunFam" id="3.40.50.980:FF:000002">
    <property type="entry name" value="Enterobactin synthetase component F"/>
    <property type="match status" value="1"/>
</dbReference>
<dbReference type="InterPro" id="IPR023213">
    <property type="entry name" value="CAT-like_dom_sf"/>
</dbReference>
<dbReference type="SUPFAM" id="SSF52777">
    <property type="entry name" value="CoA-dependent acyltransferases"/>
    <property type="match status" value="2"/>
</dbReference>
<evidence type="ECO:0000313" key="10">
    <source>
        <dbReference type="EMBL" id="UZP76608.1"/>
    </source>
</evidence>
<dbReference type="FunFam" id="3.30.300.30:FF:000010">
    <property type="entry name" value="Enterobactin synthetase component F"/>
    <property type="match status" value="1"/>
</dbReference>
<evidence type="ECO:0000256" key="5">
    <source>
        <dbReference type="ARBA" id="ARBA00022598"/>
    </source>
</evidence>
<feature type="domain" description="Carrier" evidence="9">
    <location>
        <begin position="983"/>
        <end position="1058"/>
    </location>
</feature>
<dbReference type="PROSITE" id="PS00455">
    <property type="entry name" value="AMP_BINDING"/>
    <property type="match status" value="1"/>
</dbReference>
<evidence type="ECO:0000259" key="9">
    <source>
        <dbReference type="PROSITE" id="PS50075"/>
    </source>
</evidence>
<dbReference type="Gene3D" id="3.30.300.30">
    <property type="match status" value="1"/>
</dbReference>
<dbReference type="InterPro" id="IPR001242">
    <property type="entry name" value="Condensation_dom"/>
</dbReference>
<dbReference type="NCBIfam" id="TIGR01733">
    <property type="entry name" value="AA-adenyl-dom"/>
    <property type="match status" value="1"/>
</dbReference>
<comment type="similarity">
    <text evidence="2">Belongs to the ATP-dependent AMP-binding enzyme family.</text>
</comment>
<dbReference type="GO" id="GO:0043041">
    <property type="term" value="P:amino acid activation for nonribosomal peptide biosynthetic process"/>
    <property type="evidence" value="ECO:0007669"/>
    <property type="project" value="TreeGrafter"/>
</dbReference>
<evidence type="ECO:0000256" key="6">
    <source>
        <dbReference type="ARBA" id="ARBA00022737"/>
    </source>
</evidence>
<dbReference type="InterPro" id="IPR010071">
    <property type="entry name" value="AA_adenyl_dom"/>
</dbReference>
<evidence type="ECO:0000256" key="7">
    <source>
        <dbReference type="ARBA" id="ARBA00023194"/>
    </source>
</evidence>
<dbReference type="SUPFAM" id="SSF47336">
    <property type="entry name" value="ACP-like"/>
    <property type="match status" value="1"/>
</dbReference>
<dbReference type="GO" id="GO:0008610">
    <property type="term" value="P:lipid biosynthetic process"/>
    <property type="evidence" value="ECO:0007669"/>
    <property type="project" value="UniProtKB-ARBA"/>
</dbReference>
<sequence length="1091" mass="123365">MLSRDHVKDMYKLSPMQKGILFHYLKNEENHAYFDQLVLKLEGVVNPIVLEEACNQLIEKHDSLRTIFRYKKIKEPVQMVLKERVAILHYEDISCLEISLQRETVEQFKIADREKGFDLSRDMLIRFSLFKTAENRYQFIISSHHIMMDGWCLSILLTDLLDFYKNIKNGKPVQVKPGTPYSLHIRWLEQQDQQAAKYFWQQNVLKDYDKKTGIPPQLTRASQQAYVHDQCIVTMERGISDRLLALAKQQRVTINTVFQTIWGILLQKYNNTNDVVFGSVVSGRPAAIPDVENIVGLFINTVPVRIQTEVQDTFQSVLLKVQEQALSAEPYDYLSLAEIQAGIGEVIDHIIAFENFSVDTEQLNNDNNMDELGFSLQWTQDNYEQTHYDISIQAQIAEESILKILFNSRVYTPEFIQMLISHVLTIADVITTNPSIHIGRINILSDIEQKELLYTFNNTAIAYPQEQTLHHLFEKQAERYPDRTAVVMGAEHLTYGELNVRANRLAHMLLRWGVQPDQLVGLVTERSPEMIVAILAIFKAGGAYLPIDPSYPADRIRHMLADSGTALLLVQQPGLLPADCGYAGEIIDLSAAPERDEAGHNPITQTKAEHLAYVMYTSGSTGQPKGVMTTHRNVVKTIINNGYLEITAEDRLLQLSNYAFDGSTFEIYGALLNGAALVIASRETVLDIRQLERLLQQEQITVTFMTTALFNTLVDLNIGCLEGTRKVLFGGEQVSVSHVQRAVERLGPNRVIHVYGPTETTVYATSYEIGKMQGEPPTEDYAQTYRLERDYTVPIGRPIHNTSVYIVNTAGQLQPIGVAGELCVGGDGVARGYLNRPELTAERFVENPWAPGTRMYRTGDLARWREDGTVEYLGRLDEQVKIRGHRIELGEIETVLLSHPGIREAVVTAARDAQGHSSLRAYVVSDEEWSVTELRRHLGASLPEYMIPDSFTGVERLPLTPNGKVDKRALPEPTGTHDKSYVAPANEIEDKLANLFQELLGIEKIGVKDSFFEHGGHSLKAMSLSSRVHKDLGIELPLRDLYAGPTVRELAVFIENNKKIREFPSFLVRFRLSQFMLSLSIRHLMLSSGCI</sequence>
<dbReference type="Gene3D" id="1.10.1200.10">
    <property type="entry name" value="ACP-like"/>
    <property type="match status" value="1"/>
</dbReference>
<comment type="cofactor">
    <cofactor evidence="1">
        <name>pantetheine 4'-phosphate</name>
        <dbReference type="ChEBI" id="CHEBI:47942"/>
    </cofactor>
</comment>
<dbReference type="InterPro" id="IPR000873">
    <property type="entry name" value="AMP-dep_synth/lig_dom"/>
</dbReference>
<dbReference type="PROSITE" id="PS50075">
    <property type="entry name" value="CARRIER"/>
    <property type="match status" value="1"/>
</dbReference>
<keyword evidence="3" id="KW-0596">Phosphopantetheine</keyword>
<dbReference type="InterPro" id="IPR025110">
    <property type="entry name" value="AMP-bd_C"/>
</dbReference>
<evidence type="ECO:0000256" key="2">
    <source>
        <dbReference type="ARBA" id="ARBA00006432"/>
    </source>
</evidence>
<dbReference type="InterPro" id="IPR036736">
    <property type="entry name" value="ACP-like_sf"/>
</dbReference>
<proteinExistence type="inferred from homology"/>
<organism evidence="10">
    <name type="scientific">Paenibacillus polymyxa</name>
    <name type="common">Bacillus polymyxa</name>
    <dbReference type="NCBI Taxonomy" id="1406"/>
    <lineage>
        <taxon>Bacteria</taxon>
        <taxon>Bacillati</taxon>
        <taxon>Bacillota</taxon>
        <taxon>Bacilli</taxon>
        <taxon>Bacillales</taxon>
        <taxon>Paenibacillaceae</taxon>
        <taxon>Paenibacillus</taxon>
    </lineage>
</organism>
<dbReference type="InterPro" id="IPR009081">
    <property type="entry name" value="PP-bd_ACP"/>
</dbReference>
<dbReference type="FunFam" id="1.10.1200.10:FF:000005">
    <property type="entry name" value="Nonribosomal peptide synthetase 1"/>
    <property type="match status" value="1"/>
</dbReference>
<keyword evidence="5" id="KW-0436">Ligase</keyword>
<evidence type="ECO:0000256" key="4">
    <source>
        <dbReference type="ARBA" id="ARBA00022553"/>
    </source>
</evidence>
<dbReference type="FunFam" id="3.40.50.980:FF:000001">
    <property type="entry name" value="Non-ribosomal peptide synthetase"/>
    <property type="match status" value="1"/>
</dbReference>
<dbReference type="GO" id="GO:0005737">
    <property type="term" value="C:cytoplasm"/>
    <property type="evidence" value="ECO:0007669"/>
    <property type="project" value="TreeGrafter"/>
</dbReference>
<dbReference type="Gene3D" id="3.40.50.980">
    <property type="match status" value="2"/>
</dbReference>
<keyword evidence="4" id="KW-0597">Phosphoprotein</keyword>
<evidence type="ECO:0000256" key="8">
    <source>
        <dbReference type="ARBA" id="ARBA00023268"/>
    </source>
</evidence>
<reference evidence="10" key="1">
    <citation type="submission" date="2022-11" db="EMBL/GenBank/DDBJ databases">
        <authorList>
            <person name="Vasilchenko N.G."/>
            <person name="Prazdnova E.V."/>
            <person name="Gorovtsov A.V."/>
            <person name="Chistyakov V.A."/>
            <person name="Pak M.L."/>
        </authorList>
    </citation>
    <scope>NUCLEOTIDE SEQUENCE</scope>
    <source>
        <strain evidence="10">R 4.5</strain>
    </source>
</reference>
<dbReference type="FunFam" id="3.40.50.12780:FF:000012">
    <property type="entry name" value="Non-ribosomal peptide synthetase"/>
    <property type="match status" value="1"/>
</dbReference>
<dbReference type="Pfam" id="PF00550">
    <property type="entry name" value="PP-binding"/>
    <property type="match status" value="1"/>
</dbReference>
<dbReference type="Gene3D" id="3.30.559.10">
    <property type="entry name" value="Chloramphenicol acetyltransferase-like domain"/>
    <property type="match status" value="1"/>
</dbReference>
<dbReference type="SUPFAM" id="SSF56801">
    <property type="entry name" value="Acetyl-CoA synthetase-like"/>
    <property type="match status" value="1"/>
</dbReference>
<dbReference type="GO" id="GO:0017000">
    <property type="term" value="P:antibiotic biosynthetic process"/>
    <property type="evidence" value="ECO:0007669"/>
    <property type="project" value="UniProtKB-KW"/>
</dbReference>
<dbReference type="Gene3D" id="3.30.559.30">
    <property type="entry name" value="Nonribosomal peptide synthetase, condensation domain"/>
    <property type="match status" value="1"/>
</dbReference>
<name>A0AAE9PVW2_PAEPO</name>
<accession>A0AAE9PVW2</accession>
<dbReference type="Pfam" id="PF00668">
    <property type="entry name" value="Condensation"/>
    <property type="match status" value="1"/>
</dbReference>
<protein>
    <submittedName>
        <fullName evidence="10">Amino acid adenylation domain-containing protein</fullName>
    </submittedName>
</protein>
<dbReference type="EMBL" id="CP097770">
    <property type="protein sequence ID" value="UZP76608.1"/>
    <property type="molecule type" value="Genomic_DNA"/>
</dbReference>
<dbReference type="GO" id="GO:0016874">
    <property type="term" value="F:ligase activity"/>
    <property type="evidence" value="ECO:0007669"/>
    <property type="project" value="UniProtKB-KW"/>
</dbReference>
<dbReference type="CDD" id="cd12117">
    <property type="entry name" value="A_NRPS_Srf_like"/>
    <property type="match status" value="1"/>
</dbReference>
<dbReference type="PANTHER" id="PTHR45527">
    <property type="entry name" value="NONRIBOSOMAL PEPTIDE SYNTHETASE"/>
    <property type="match status" value="1"/>
</dbReference>
<dbReference type="FunFam" id="2.30.38.10:FF:000001">
    <property type="entry name" value="Non-ribosomal peptide synthetase PvdI"/>
    <property type="match status" value="1"/>
</dbReference>
<dbReference type="AlphaFoldDB" id="A0AAE9PVW2"/>
<keyword evidence="6" id="KW-0677">Repeat</keyword>
<dbReference type="InterPro" id="IPR020845">
    <property type="entry name" value="AMP-binding_CS"/>
</dbReference>
<dbReference type="InterPro" id="IPR045851">
    <property type="entry name" value="AMP-bd_C_sf"/>
</dbReference>
<gene>
    <name evidence="10" type="ORF">MF626_06415</name>
</gene>
<dbReference type="InterPro" id="IPR020806">
    <property type="entry name" value="PKS_PP-bd"/>
</dbReference>
<dbReference type="GO" id="GO:0044550">
    <property type="term" value="P:secondary metabolite biosynthetic process"/>
    <property type="evidence" value="ECO:0007669"/>
    <property type="project" value="UniProtKB-ARBA"/>
</dbReference>
<evidence type="ECO:0000256" key="3">
    <source>
        <dbReference type="ARBA" id="ARBA00022450"/>
    </source>
</evidence>
<keyword evidence="8" id="KW-0511">Multifunctional enzyme</keyword>
<dbReference type="PANTHER" id="PTHR45527:SF1">
    <property type="entry name" value="FATTY ACID SYNTHASE"/>
    <property type="match status" value="1"/>
</dbReference>
<dbReference type="Pfam" id="PF13193">
    <property type="entry name" value="AMP-binding_C"/>
    <property type="match status" value="1"/>
</dbReference>
<dbReference type="CDD" id="cd19543">
    <property type="entry name" value="DCL_NRPS"/>
    <property type="match status" value="1"/>
</dbReference>
<keyword evidence="7" id="KW-0045">Antibiotic biosynthesis</keyword>
<dbReference type="SMART" id="SM00823">
    <property type="entry name" value="PKS_PP"/>
    <property type="match status" value="1"/>
</dbReference>
<dbReference type="Gene3D" id="2.30.38.10">
    <property type="entry name" value="Luciferase, Domain 3"/>
    <property type="match status" value="1"/>
</dbReference>
<dbReference type="Pfam" id="PF00501">
    <property type="entry name" value="AMP-binding"/>
    <property type="match status" value="1"/>
</dbReference>